<feature type="domain" description="Tyr recombinase" evidence="2">
    <location>
        <begin position="34"/>
        <end position="107"/>
    </location>
</feature>
<dbReference type="SUPFAM" id="SSF56349">
    <property type="entry name" value="DNA breaking-rejoining enzymes"/>
    <property type="match status" value="1"/>
</dbReference>
<dbReference type="GO" id="GO:0006310">
    <property type="term" value="P:DNA recombination"/>
    <property type="evidence" value="ECO:0007669"/>
    <property type="project" value="UniProtKB-KW"/>
</dbReference>
<comment type="caution">
    <text evidence="3">The sequence shown here is derived from an EMBL/GenBank/DDBJ whole genome shotgun (WGS) entry which is preliminary data.</text>
</comment>
<keyword evidence="1" id="KW-0233">DNA recombination</keyword>
<sequence>MQRSLTTILFLYKEVLKQDLDLKVDAVRAKKSKYLPTVLTKDEVLSIIQKLSGVHQLLIKLLYGTGLRLNEALSLRVKDVDFALSLIYSFNQISLLPQEIALGIHQT</sequence>
<dbReference type="Proteomes" id="UP000729701">
    <property type="component" value="Unassembled WGS sequence"/>
</dbReference>
<gene>
    <name evidence="3" type="ORF">KME60_06905</name>
</gene>
<dbReference type="InterPro" id="IPR002104">
    <property type="entry name" value="Integrase_catalytic"/>
</dbReference>
<dbReference type="InterPro" id="IPR013762">
    <property type="entry name" value="Integrase-like_cat_sf"/>
</dbReference>
<dbReference type="GO" id="GO:0003677">
    <property type="term" value="F:DNA binding"/>
    <property type="evidence" value="ECO:0007669"/>
    <property type="project" value="InterPro"/>
</dbReference>
<accession>A0A951URU3</accession>
<reference evidence="3" key="1">
    <citation type="submission" date="2021-05" db="EMBL/GenBank/DDBJ databases">
        <authorList>
            <person name="Pietrasiak N."/>
            <person name="Ward R."/>
            <person name="Stajich J.E."/>
            <person name="Kurbessoian T."/>
        </authorList>
    </citation>
    <scope>NUCLEOTIDE SEQUENCE</scope>
    <source>
        <strain evidence="3">GSE-NOS-MK-12-04C</strain>
    </source>
</reference>
<dbReference type="InterPro" id="IPR011010">
    <property type="entry name" value="DNA_brk_join_enz"/>
</dbReference>
<evidence type="ECO:0000313" key="3">
    <source>
        <dbReference type="EMBL" id="MBW4667169.1"/>
    </source>
</evidence>
<proteinExistence type="predicted"/>
<evidence type="ECO:0000256" key="1">
    <source>
        <dbReference type="ARBA" id="ARBA00023172"/>
    </source>
</evidence>
<dbReference type="AlphaFoldDB" id="A0A951URU3"/>
<evidence type="ECO:0000313" key="4">
    <source>
        <dbReference type="Proteomes" id="UP000729701"/>
    </source>
</evidence>
<dbReference type="Pfam" id="PF00589">
    <property type="entry name" value="Phage_integrase"/>
    <property type="match status" value="1"/>
</dbReference>
<protein>
    <submittedName>
        <fullName evidence="3">Tyrosine-type recombinase/integrase</fullName>
    </submittedName>
</protein>
<dbReference type="GO" id="GO:0015074">
    <property type="term" value="P:DNA integration"/>
    <property type="evidence" value="ECO:0007669"/>
    <property type="project" value="InterPro"/>
</dbReference>
<dbReference type="Gene3D" id="1.10.443.10">
    <property type="entry name" value="Intergrase catalytic core"/>
    <property type="match status" value="1"/>
</dbReference>
<dbReference type="EMBL" id="JAHHGZ010000006">
    <property type="protein sequence ID" value="MBW4667169.1"/>
    <property type="molecule type" value="Genomic_DNA"/>
</dbReference>
<evidence type="ECO:0000259" key="2">
    <source>
        <dbReference type="PROSITE" id="PS51898"/>
    </source>
</evidence>
<dbReference type="PROSITE" id="PS51898">
    <property type="entry name" value="TYR_RECOMBINASE"/>
    <property type="match status" value="1"/>
</dbReference>
<organism evidence="3 4">
    <name type="scientific">Cyanomargarita calcarea GSE-NOS-MK-12-04C</name>
    <dbReference type="NCBI Taxonomy" id="2839659"/>
    <lineage>
        <taxon>Bacteria</taxon>
        <taxon>Bacillati</taxon>
        <taxon>Cyanobacteriota</taxon>
        <taxon>Cyanophyceae</taxon>
        <taxon>Nostocales</taxon>
        <taxon>Cyanomargaritaceae</taxon>
        <taxon>Cyanomargarita</taxon>
    </lineage>
</organism>
<reference evidence="3" key="2">
    <citation type="journal article" date="2022" name="Microbiol. Resour. Announc.">
        <title>Metagenome Sequencing to Explore Phylogenomics of Terrestrial Cyanobacteria.</title>
        <authorList>
            <person name="Ward R.D."/>
            <person name="Stajich J.E."/>
            <person name="Johansen J.R."/>
            <person name="Huntemann M."/>
            <person name="Clum A."/>
            <person name="Foster B."/>
            <person name="Foster B."/>
            <person name="Roux S."/>
            <person name="Palaniappan K."/>
            <person name="Varghese N."/>
            <person name="Mukherjee S."/>
            <person name="Reddy T.B.K."/>
            <person name="Daum C."/>
            <person name="Copeland A."/>
            <person name="Chen I.A."/>
            <person name="Ivanova N.N."/>
            <person name="Kyrpides N.C."/>
            <person name="Shapiro N."/>
            <person name="Eloe-Fadrosh E.A."/>
            <person name="Pietrasiak N."/>
        </authorList>
    </citation>
    <scope>NUCLEOTIDE SEQUENCE</scope>
    <source>
        <strain evidence="3">GSE-NOS-MK-12-04C</strain>
    </source>
</reference>
<name>A0A951URU3_9CYAN</name>